<evidence type="ECO:0000313" key="3">
    <source>
        <dbReference type="Proteomes" id="UP000759131"/>
    </source>
</evidence>
<keyword evidence="3" id="KW-1185">Reference proteome</keyword>
<dbReference type="PANTHER" id="PTHR33964">
    <property type="entry name" value="RE45066P-RELATED"/>
    <property type="match status" value="1"/>
</dbReference>
<organism evidence="2">
    <name type="scientific">Medioppia subpectinata</name>
    <dbReference type="NCBI Taxonomy" id="1979941"/>
    <lineage>
        <taxon>Eukaryota</taxon>
        <taxon>Metazoa</taxon>
        <taxon>Ecdysozoa</taxon>
        <taxon>Arthropoda</taxon>
        <taxon>Chelicerata</taxon>
        <taxon>Arachnida</taxon>
        <taxon>Acari</taxon>
        <taxon>Acariformes</taxon>
        <taxon>Sarcoptiformes</taxon>
        <taxon>Oribatida</taxon>
        <taxon>Brachypylina</taxon>
        <taxon>Oppioidea</taxon>
        <taxon>Oppiidae</taxon>
        <taxon>Medioppia</taxon>
    </lineage>
</organism>
<dbReference type="EMBL" id="CAJPIZ010016323">
    <property type="protein sequence ID" value="CAG2115655.1"/>
    <property type="molecule type" value="Genomic_DNA"/>
</dbReference>
<feature type="chain" id="PRO_5036211140" evidence="1">
    <location>
        <begin position="22"/>
        <end position="263"/>
    </location>
</feature>
<proteinExistence type="predicted"/>
<protein>
    <submittedName>
        <fullName evidence="2">Uncharacterized protein</fullName>
    </submittedName>
</protein>
<dbReference type="EMBL" id="OC870898">
    <property type="protein sequence ID" value="CAD7635225.1"/>
    <property type="molecule type" value="Genomic_DNA"/>
</dbReference>
<dbReference type="Proteomes" id="UP000759131">
    <property type="component" value="Unassembled WGS sequence"/>
</dbReference>
<dbReference type="PROSITE" id="PS51257">
    <property type="entry name" value="PROKAR_LIPOPROTEIN"/>
    <property type="match status" value="1"/>
</dbReference>
<dbReference type="PANTHER" id="PTHR33964:SF1">
    <property type="entry name" value="RE45066P"/>
    <property type="match status" value="1"/>
</dbReference>
<feature type="signal peptide" evidence="1">
    <location>
        <begin position="1"/>
        <end position="21"/>
    </location>
</feature>
<evidence type="ECO:0000256" key="1">
    <source>
        <dbReference type="SAM" id="SignalP"/>
    </source>
</evidence>
<gene>
    <name evidence="2" type="ORF">OSB1V03_LOCUS15616</name>
</gene>
<keyword evidence="1" id="KW-0732">Signal</keyword>
<name>A0A7R9L760_9ACAR</name>
<dbReference type="AlphaFoldDB" id="A0A7R9L760"/>
<reference evidence="2" key="1">
    <citation type="submission" date="2020-11" db="EMBL/GenBank/DDBJ databases">
        <authorList>
            <person name="Tran Van P."/>
        </authorList>
    </citation>
    <scope>NUCLEOTIDE SEQUENCE</scope>
</reference>
<sequence>MYENKLIVFFFLVHCVSHVFSGCDLSEGDACGMKGSFFGNRNVLIPTSEAEMDTHCSTILDSIKCLQDFTNNCLKGFVQAAIKMAVGNADKHLMKRCDNPDDRKEFLKHVSCLTDKQKMEPMHICAEKNAVMMETLVNVDLADRIPAGCCIFHSFQDCIRQNMKTQCGDDAKDYWDEVINEIAEDSVSYTCSNFESVAKCDKELNPKVWSDLKGTGGNSLLTDLALVTKVNKVVVPSVTLAGAAGISIQNEANDEMTIKTVGI</sequence>
<evidence type="ECO:0000313" key="2">
    <source>
        <dbReference type="EMBL" id="CAD7635225.1"/>
    </source>
</evidence>
<dbReference type="OrthoDB" id="6500179at2759"/>
<accession>A0A7R9L760</accession>